<feature type="transmembrane region" description="Helical" evidence="1">
    <location>
        <begin position="48"/>
        <end position="71"/>
    </location>
</feature>
<keyword evidence="1" id="KW-0472">Membrane</keyword>
<evidence type="ECO:0000259" key="2">
    <source>
        <dbReference type="Pfam" id="PF13937"/>
    </source>
</evidence>
<keyword evidence="1" id="KW-0812">Transmembrane</keyword>
<dbReference type="Proteomes" id="UP000541185">
    <property type="component" value="Unassembled WGS sequence"/>
</dbReference>
<keyword evidence="1" id="KW-1133">Transmembrane helix</keyword>
<dbReference type="EMBL" id="JABBFX010000002">
    <property type="protein sequence ID" value="NML46037.1"/>
    <property type="molecule type" value="Genomic_DNA"/>
</dbReference>
<name>A0A848H6B3_9BURK</name>
<organism evidence="3 4">
    <name type="scientific">Ramlibacter agri</name>
    <dbReference type="NCBI Taxonomy" id="2728837"/>
    <lineage>
        <taxon>Bacteria</taxon>
        <taxon>Pseudomonadati</taxon>
        <taxon>Pseudomonadota</taxon>
        <taxon>Betaproteobacteria</taxon>
        <taxon>Burkholderiales</taxon>
        <taxon>Comamonadaceae</taxon>
        <taxon>Ramlibacter</taxon>
    </lineage>
</organism>
<keyword evidence="4" id="KW-1185">Reference proteome</keyword>
<protein>
    <submittedName>
        <fullName evidence="3">DUF4212 domain-containing protein</fullName>
    </submittedName>
</protein>
<evidence type="ECO:0000313" key="3">
    <source>
        <dbReference type="EMBL" id="NML46037.1"/>
    </source>
</evidence>
<evidence type="ECO:0000313" key="4">
    <source>
        <dbReference type="Proteomes" id="UP000541185"/>
    </source>
</evidence>
<dbReference type="RefSeq" id="WP_169420329.1">
    <property type="nucleotide sequence ID" value="NZ_JABBFX010000002.1"/>
</dbReference>
<feature type="domain" description="Sodium symporter small subunit" evidence="2">
    <location>
        <begin position="10"/>
        <end position="75"/>
    </location>
</feature>
<gene>
    <name evidence="3" type="ORF">HHL11_19975</name>
</gene>
<comment type="caution">
    <text evidence="3">The sequence shown here is derived from an EMBL/GenBank/DDBJ whole genome shotgun (WGS) entry which is preliminary data.</text>
</comment>
<dbReference type="AlphaFoldDB" id="A0A848H6B3"/>
<dbReference type="Pfam" id="PF13937">
    <property type="entry name" value="DUF4212"/>
    <property type="match status" value="1"/>
</dbReference>
<reference evidence="3 4" key="1">
    <citation type="submission" date="2020-04" db="EMBL/GenBank/DDBJ databases">
        <title>Ramlibacter sp. G-1-2-2 isolated from soil.</title>
        <authorList>
            <person name="Dahal R.H."/>
        </authorList>
    </citation>
    <scope>NUCLEOTIDE SEQUENCE [LARGE SCALE GENOMIC DNA]</scope>
    <source>
        <strain evidence="3 4">G-1-2-2</strain>
    </source>
</reference>
<sequence length="86" mass="9340">MDDGGPTERHDKRVLALKAGLLAAWALVAFGVPWFARDLQFSVLGWPFSYWFVAQGALLAFIAIVVVHAWAMGRLAPEDAVVDDGA</sequence>
<dbReference type="InterPro" id="IPR019886">
    <property type="entry name" value="Na_symporter_ssu"/>
</dbReference>
<feature type="transmembrane region" description="Helical" evidence="1">
    <location>
        <begin position="15"/>
        <end position="36"/>
    </location>
</feature>
<proteinExistence type="predicted"/>
<dbReference type="NCBIfam" id="TIGR03647">
    <property type="entry name" value="Na_symport_sm"/>
    <property type="match status" value="1"/>
</dbReference>
<evidence type="ECO:0000256" key="1">
    <source>
        <dbReference type="SAM" id="Phobius"/>
    </source>
</evidence>
<accession>A0A848H6B3</accession>